<dbReference type="NCBIfam" id="TIGR04183">
    <property type="entry name" value="Por_Secre_tail"/>
    <property type="match status" value="1"/>
</dbReference>
<name>A0A1W1VWE8_9BACT</name>
<dbReference type="Gene3D" id="2.60.120.890">
    <property type="entry name" value="BT2081, beta-jelly-roll domain"/>
    <property type="match status" value="1"/>
</dbReference>
<sequence>MYSAPTFAPPPTYFFYMKASLLSLALLGGICWSGAAVAQTTLANGTLETWNRENGPEGPVQWITSDQIAANLFIAVNGVTKSTESRTGAFAARLSFRNVTIPILGTFPVPALLLLGTKVPEISPTNLPRTQEDIVRLRPGGIPFTARPTSLQFWYKYTGVAADAGQAAVVLSKEGQAIGQAGITLNGGINTYTLINLPITYGSAVMPDTLRIVFTAGTNQTPSTTAALFIDDVTVPLTVTADRNPQLEAALVVYPNPSSNGDFSLASLQKPGVATAPFTISDATGRVVLRQGAAPTSAASGRLISLRGQPAGVYLLRLSTTEGTLTRKLVIQ</sequence>
<evidence type="ECO:0000259" key="2">
    <source>
        <dbReference type="Pfam" id="PF18962"/>
    </source>
</evidence>
<dbReference type="EMBL" id="FWWW01000076">
    <property type="protein sequence ID" value="SMB97697.1"/>
    <property type="molecule type" value="Genomic_DNA"/>
</dbReference>
<dbReference type="Pfam" id="PF18962">
    <property type="entry name" value="Por_Secre_tail"/>
    <property type="match status" value="1"/>
</dbReference>
<dbReference type="Proteomes" id="UP000192266">
    <property type="component" value="Unassembled WGS sequence"/>
</dbReference>
<dbReference type="InterPro" id="IPR026444">
    <property type="entry name" value="Secre_tail"/>
</dbReference>
<organism evidence="3 4">
    <name type="scientific">Hymenobacter roseosalivarius DSM 11622</name>
    <dbReference type="NCBI Taxonomy" id="645990"/>
    <lineage>
        <taxon>Bacteria</taxon>
        <taxon>Pseudomonadati</taxon>
        <taxon>Bacteroidota</taxon>
        <taxon>Cytophagia</taxon>
        <taxon>Cytophagales</taxon>
        <taxon>Hymenobacteraceae</taxon>
        <taxon>Hymenobacter</taxon>
    </lineage>
</organism>
<dbReference type="AlphaFoldDB" id="A0A1W1VWE8"/>
<proteinExistence type="predicted"/>
<evidence type="ECO:0000313" key="4">
    <source>
        <dbReference type="Proteomes" id="UP000192266"/>
    </source>
</evidence>
<dbReference type="STRING" id="645990.SAMN00120144_1588"/>
<dbReference type="InterPro" id="IPR038653">
    <property type="entry name" value="Put_CMD_sf"/>
</dbReference>
<feature type="signal peptide" evidence="1">
    <location>
        <begin position="1"/>
        <end position="38"/>
    </location>
</feature>
<reference evidence="3 4" key="1">
    <citation type="submission" date="2017-04" db="EMBL/GenBank/DDBJ databases">
        <authorList>
            <person name="Afonso C.L."/>
            <person name="Miller P.J."/>
            <person name="Scott M.A."/>
            <person name="Spackman E."/>
            <person name="Goraichik I."/>
            <person name="Dimitrov K.M."/>
            <person name="Suarez D.L."/>
            <person name="Swayne D.E."/>
        </authorList>
    </citation>
    <scope>NUCLEOTIDE SEQUENCE [LARGE SCALE GENOMIC DNA]</scope>
    <source>
        <strain evidence="3 4">DSM 11622</strain>
    </source>
</reference>
<keyword evidence="1" id="KW-0732">Signal</keyword>
<keyword evidence="4" id="KW-1185">Reference proteome</keyword>
<evidence type="ECO:0000313" key="3">
    <source>
        <dbReference type="EMBL" id="SMB97697.1"/>
    </source>
</evidence>
<evidence type="ECO:0000256" key="1">
    <source>
        <dbReference type="SAM" id="SignalP"/>
    </source>
</evidence>
<gene>
    <name evidence="3" type="ORF">SAMN00120144_1588</name>
</gene>
<protein>
    <recommendedName>
        <fullName evidence="2">Secretion system C-terminal sorting domain-containing protein</fullName>
    </recommendedName>
</protein>
<feature type="chain" id="PRO_5013343163" description="Secretion system C-terminal sorting domain-containing protein" evidence="1">
    <location>
        <begin position="39"/>
        <end position="332"/>
    </location>
</feature>
<feature type="domain" description="Secretion system C-terminal sorting" evidence="2">
    <location>
        <begin position="253"/>
        <end position="331"/>
    </location>
</feature>
<accession>A0A1W1VWE8</accession>